<dbReference type="Proteomes" id="UP000807469">
    <property type="component" value="Unassembled WGS sequence"/>
</dbReference>
<organism evidence="3 4">
    <name type="scientific">Pholiota conissans</name>
    <dbReference type="NCBI Taxonomy" id="109636"/>
    <lineage>
        <taxon>Eukaryota</taxon>
        <taxon>Fungi</taxon>
        <taxon>Dikarya</taxon>
        <taxon>Basidiomycota</taxon>
        <taxon>Agaricomycotina</taxon>
        <taxon>Agaricomycetes</taxon>
        <taxon>Agaricomycetidae</taxon>
        <taxon>Agaricales</taxon>
        <taxon>Agaricineae</taxon>
        <taxon>Strophariaceae</taxon>
        <taxon>Pholiota</taxon>
    </lineage>
</organism>
<dbReference type="AlphaFoldDB" id="A0A9P5YP67"/>
<protein>
    <submittedName>
        <fullName evidence="3">Uncharacterized protein</fullName>
    </submittedName>
</protein>
<accession>A0A9P5YP67</accession>
<dbReference type="EMBL" id="MU155569">
    <property type="protein sequence ID" value="KAF9472169.1"/>
    <property type="molecule type" value="Genomic_DNA"/>
</dbReference>
<evidence type="ECO:0000313" key="3">
    <source>
        <dbReference type="EMBL" id="KAF9472169.1"/>
    </source>
</evidence>
<feature type="region of interest" description="Disordered" evidence="1">
    <location>
        <begin position="176"/>
        <end position="217"/>
    </location>
</feature>
<feature type="compositionally biased region" description="Basic and acidic residues" evidence="1">
    <location>
        <begin position="352"/>
        <end position="363"/>
    </location>
</feature>
<feature type="transmembrane region" description="Helical" evidence="2">
    <location>
        <begin position="21"/>
        <end position="41"/>
    </location>
</feature>
<dbReference type="OrthoDB" id="10667323at2759"/>
<feature type="compositionally biased region" description="Low complexity" evidence="1">
    <location>
        <begin position="205"/>
        <end position="217"/>
    </location>
</feature>
<reference evidence="3" key="1">
    <citation type="submission" date="2020-11" db="EMBL/GenBank/DDBJ databases">
        <authorList>
            <consortium name="DOE Joint Genome Institute"/>
            <person name="Ahrendt S."/>
            <person name="Riley R."/>
            <person name="Andreopoulos W."/>
            <person name="Labutti K."/>
            <person name="Pangilinan J."/>
            <person name="Ruiz-Duenas F.J."/>
            <person name="Barrasa J.M."/>
            <person name="Sanchez-Garcia M."/>
            <person name="Camarero S."/>
            <person name="Miyauchi S."/>
            <person name="Serrano A."/>
            <person name="Linde D."/>
            <person name="Babiker R."/>
            <person name="Drula E."/>
            <person name="Ayuso-Fernandez I."/>
            <person name="Pacheco R."/>
            <person name="Padilla G."/>
            <person name="Ferreira P."/>
            <person name="Barriuso J."/>
            <person name="Kellner H."/>
            <person name="Castanera R."/>
            <person name="Alfaro M."/>
            <person name="Ramirez L."/>
            <person name="Pisabarro A.G."/>
            <person name="Kuo A."/>
            <person name="Tritt A."/>
            <person name="Lipzen A."/>
            <person name="He G."/>
            <person name="Yan M."/>
            <person name="Ng V."/>
            <person name="Cullen D."/>
            <person name="Martin F."/>
            <person name="Rosso M.-N."/>
            <person name="Henrissat B."/>
            <person name="Hibbett D."/>
            <person name="Martinez A.T."/>
            <person name="Grigoriev I.V."/>
        </authorList>
    </citation>
    <scope>NUCLEOTIDE SEQUENCE</scope>
    <source>
        <strain evidence="3">CIRM-BRFM 674</strain>
    </source>
</reference>
<keyword evidence="2" id="KW-0812">Transmembrane</keyword>
<sequence>MHAPLHRDKASPRLRTICGTLLAYFPCASPHLCLAVNWIWFRADGYPKLPIIDEDSVTPNVVRELLTDLISKTWGERFPMITIGFSKLIILRFRDARQATIPIGPHSLSREVLPTRSNYVRPGPLSEFVDINPQNMSRSDLFTFLKVARTSKEDIITFSPTEEILMGLHDNDDIIELPDPPHVSAASSPVPLNPSVRDLEPPPLNHLSPASSPLSASTTSGALLNILPLKTAPVTVSVSNPPTSSQLNAPSHDPESPPLNQLSTASSPSAPNAPLSVSSSNSIPVTESPTNLAPLNVSPPNIAPVSASLSHPPSPSPALPNVPPPDPASASVSTTPLLPPEVPKRGKGRSKSAKDQKVGDVLRKSTRSIPAKRKIEEVTGGSGQNSTGQHCAKRKNFAWIDTDGHIIEDEEYQRAKMGIPDAGDYSGWTVGLAYGIQIGYGLVAKARREEKIIRIGLEKNLERTEQINVATSSTRCQREVK</sequence>
<evidence type="ECO:0000256" key="2">
    <source>
        <dbReference type="SAM" id="Phobius"/>
    </source>
</evidence>
<proteinExistence type="predicted"/>
<keyword evidence="4" id="KW-1185">Reference proteome</keyword>
<feature type="compositionally biased region" description="Low complexity" evidence="1">
    <location>
        <begin position="262"/>
        <end position="289"/>
    </location>
</feature>
<keyword evidence="2" id="KW-1133">Transmembrane helix</keyword>
<evidence type="ECO:0000313" key="4">
    <source>
        <dbReference type="Proteomes" id="UP000807469"/>
    </source>
</evidence>
<feature type="region of interest" description="Disordered" evidence="1">
    <location>
        <begin position="237"/>
        <end position="369"/>
    </location>
</feature>
<gene>
    <name evidence="3" type="ORF">BDN70DRAFT_900751</name>
</gene>
<evidence type="ECO:0000256" key="1">
    <source>
        <dbReference type="SAM" id="MobiDB-lite"/>
    </source>
</evidence>
<keyword evidence="2" id="KW-0472">Membrane</keyword>
<name>A0A9P5YP67_9AGAR</name>
<feature type="compositionally biased region" description="Pro residues" evidence="1">
    <location>
        <begin position="312"/>
        <end position="327"/>
    </location>
</feature>
<comment type="caution">
    <text evidence="3">The sequence shown here is derived from an EMBL/GenBank/DDBJ whole genome shotgun (WGS) entry which is preliminary data.</text>
</comment>